<dbReference type="InterPro" id="IPR004358">
    <property type="entry name" value="Sig_transdc_His_kin-like_C"/>
</dbReference>
<dbReference type="PROSITE" id="PS50851">
    <property type="entry name" value="CHEW"/>
    <property type="match status" value="1"/>
</dbReference>
<dbReference type="EC" id="2.7.13.3" evidence="3"/>
<dbReference type="InterPro" id="IPR035891">
    <property type="entry name" value="CheY-binding_CheA"/>
</dbReference>
<evidence type="ECO:0000256" key="1">
    <source>
        <dbReference type="ARBA" id="ARBA00000085"/>
    </source>
</evidence>
<evidence type="ECO:0000256" key="14">
    <source>
        <dbReference type="PROSITE-ProRule" id="PRU00110"/>
    </source>
</evidence>
<dbReference type="PRINTS" id="PR00344">
    <property type="entry name" value="BCTRLSENSOR"/>
</dbReference>
<dbReference type="Pfam" id="PF01584">
    <property type="entry name" value="CheW"/>
    <property type="match status" value="1"/>
</dbReference>
<evidence type="ECO:0000256" key="3">
    <source>
        <dbReference type="ARBA" id="ARBA00012438"/>
    </source>
</evidence>
<dbReference type="CDD" id="cd16916">
    <property type="entry name" value="HATPase_CheA-like"/>
    <property type="match status" value="1"/>
</dbReference>
<dbReference type="Gene3D" id="3.30.70.1110">
    <property type="entry name" value="Histidine kinase CheA-like, P2 response regulator-binding domain"/>
    <property type="match status" value="1"/>
</dbReference>
<dbReference type="InterPro" id="IPR008207">
    <property type="entry name" value="Sig_transdc_His_kin_Hpt_dom"/>
</dbReference>
<dbReference type="InterPro" id="IPR002545">
    <property type="entry name" value="CheW-lke_dom"/>
</dbReference>
<evidence type="ECO:0000256" key="4">
    <source>
        <dbReference type="ARBA" id="ARBA00021495"/>
    </source>
</evidence>
<dbReference type="InterPro" id="IPR010808">
    <property type="entry name" value="CheA_P2-bd"/>
</dbReference>
<keyword evidence="19" id="KW-1185">Reference proteome</keyword>
<dbReference type="SUPFAM" id="SSF55052">
    <property type="entry name" value="CheY-binding domain of CheA"/>
    <property type="match status" value="1"/>
</dbReference>
<dbReference type="PROSITE" id="PS50894">
    <property type="entry name" value="HPT"/>
    <property type="match status" value="1"/>
</dbReference>
<dbReference type="SUPFAM" id="SSF55874">
    <property type="entry name" value="ATPase domain of HSP90 chaperone/DNA topoisomerase II/histidine kinase"/>
    <property type="match status" value="1"/>
</dbReference>
<evidence type="ECO:0000256" key="7">
    <source>
        <dbReference type="ARBA" id="ARBA00022553"/>
    </source>
</evidence>
<evidence type="ECO:0000256" key="6">
    <source>
        <dbReference type="ARBA" id="ARBA00022500"/>
    </source>
</evidence>
<evidence type="ECO:0000256" key="2">
    <source>
        <dbReference type="ARBA" id="ARBA00004496"/>
    </source>
</evidence>
<feature type="domain" description="HPt" evidence="17">
    <location>
        <begin position="2"/>
        <end position="109"/>
    </location>
</feature>
<evidence type="ECO:0000256" key="9">
    <source>
        <dbReference type="ARBA" id="ARBA00022741"/>
    </source>
</evidence>
<evidence type="ECO:0000256" key="10">
    <source>
        <dbReference type="ARBA" id="ARBA00022777"/>
    </source>
</evidence>
<dbReference type="SMART" id="SM01231">
    <property type="entry name" value="H-kinase_dim"/>
    <property type="match status" value="1"/>
</dbReference>
<dbReference type="Gene3D" id="1.20.120.160">
    <property type="entry name" value="HPT domain"/>
    <property type="match status" value="1"/>
</dbReference>
<dbReference type="Pfam" id="PF01627">
    <property type="entry name" value="Hpt"/>
    <property type="match status" value="1"/>
</dbReference>
<dbReference type="Gene3D" id="3.30.565.10">
    <property type="entry name" value="Histidine kinase-like ATPase, C-terminal domain"/>
    <property type="match status" value="1"/>
</dbReference>
<dbReference type="RefSeq" id="WP_245692552.1">
    <property type="nucleotide sequence ID" value="NZ_CP155571.1"/>
</dbReference>
<dbReference type="Pfam" id="PF02518">
    <property type="entry name" value="HATPase_c"/>
    <property type="match status" value="1"/>
</dbReference>
<dbReference type="SMART" id="SM00260">
    <property type="entry name" value="CheW"/>
    <property type="match status" value="1"/>
</dbReference>
<keyword evidence="9" id="KW-0547">Nucleotide-binding</keyword>
<dbReference type="InterPro" id="IPR036890">
    <property type="entry name" value="HATPase_C_sf"/>
</dbReference>
<keyword evidence="11" id="KW-0067">ATP-binding</keyword>
<keyword evidence="10" id="KW-0418">Kinase</keyword>
<comment type="subcellular location">
    <subcellularLocation>
        <location evidence="2">Cytoplasm</location>
    </subcellularLocation>
</comment>
<dbReference type="SUPFAM" id="SSF47384">
    <property type="entry name" value="Homodimeric domain of signal transducing histidine kinase"/>
    <property type="match status" value="1"/>
</dbReference>
<dbReference type="SMART" id="SM00387">
    <property type="entry name" value="HATPase_c"/>
    <property type="match status" value="1"/>
</dbReference>
<dbReference type="Proteomes" id="UP000216052">
    <property type="component" value="Chromosome"/>
</dbReference>
<evidence type="ECO:0000313" key="18">
    <source>
        <dbReference type="EMBL" id="XFO74369.1"/>
    </source>
</evidence>
<feature type="domain" description="CheW-like" evidence="16">
    <location>
        <begin position="558"/>
        <end position="690"/>
    </location>
</feature>
<feature type="domain" description="Histidine kinase" evidence="15">
    <location>
        <begin position="351"/>
        <end position="556"/>
    </location>
</feature>
<comment type="function">
    <text evidence="13">Involved in the transmission of sensory signals from the chemoreceptors to the flagellar motors. CheA is autophosphorylated; it can transfer its phosphate group to either CheB or CheY.</text>
</comment>
<evidence type="ECO:0000256" key="11">
    <source>
        <dbReference type="ARBA" id="ARBA00022840"/>
    </source>
</evidence>
<dbReference type="CDD" id="cd00731">
    <property type="entry name" value="CheA_reg"/>
    <property type="match status" value="1"/>
</dbReference>
<evidence type="ECO:0000313" key="19">
    <source>
        <dbReference type="Proteomes" id="UP000216052"/>
    </source>
</evidence>
<dbReference type="InterPro" id="IPR005467">
    <property type="entry name" value="His_kinase_dom"/>
</dbReference>
<dbReference type="GO" id="GO:0004673">
    <property type="term" value="F:protein histidine kinase activity"/>
    <property type="evidence" value="ECO:0007669"/>
    <property type="project" value="UniProtKB-EC"/>
</dbReference>
<dbReference type="Pfam" id="PF02895">
    <property type="entry name" value="H-kinase_dim"/>
    <property type="match status" value="1"/>
</dbReference>
<evidence type="ECO:0000256" key="13">
    <source>
        <dbReference type="ARBA" id="ARBA00035100"/>
    </source>
</evidence>
<keyword evidence="5" id="KW-0963">Cytoplasm</keyword>
<protein>
    <recommendedName>
        <fullName evidence="4">Chemotaxis protein CheA</fullName>
        <ecNumber evidence="3">2.7.13.3</ecNumber>
    </recommendedName>
</protein>
<organism evidence="18 19">
    <name type="scientific">Sporomusa acidovorans (strain ATCC 49682 / DSM 3132 / Mol)</name>
    <dbReference type="NCBI Taxonomy" id="1123286"/>
    <lineage>
        <taxon>Bacteria</taxon>
        <taxon>Bacillati</taxon>
        <taxon>Bacillota</taxon>
        <taxon>Negativicutes</taxon>
        <taxon>Selenomonadales</taxon>
        <taxon>Sporomusaceae</taxon>
        <taxon>Sporomusa</taxon>
    </lineage>
</organism>
<dbReference type="EMBL" id="CP155571">
    <property type="protein sequence ID" value="XFO74369.1"/>
    <property type="molecule type" value="Genomic_DNA"/>
</dbReference>
<name>A0ABZ3J8L7_SPOA4</name>
<dbReference type="InterPro" id="IPR036097">
    <property type="entry name" value="HisK_dim/P_sf"/>
</dbReference>
<sequence length="690" mass="75859">MGESEREPMLDMYIFETLQQVEQLEQAVLDSEKLGCFDTNAINKIFRIMHTIKSSAAMMLFNEVSSLAHSLEDLFYFIRENGSVCLDYSRLTDIVLAGIDFFKTETVKVDQGQASDGNASHITPQISQYLAELKANTGNIPDLADGEKMNESKPQKYYIPAGKPEATGDSRAYNAVVFFEDGCEMENIRAFALVHNLKGLAEDIVYEPPDIIENNATAEMIREGGFTIRFKSTQPQDAMKKFFAGTAFVKTLEISETAAEQKSVFPGRPKQIILDEHELQVPEKYAAKLAAENKATDQEPGCASLKQTMISVHVAKLDKLMDMVGELVIAEAMVTQNPDINSLKLDNFRKSSRQLRKIVGELQAVVMSIRMMPLTATFQKMNRIVRDAGKKLDKQVTLTLVGEDTEVDKNIIEKISDPLMHLIRNAVDHGIESAAERRQAGKAENGTITLEAKNSGNDVWIIVKDDGRGLNKEKILAKAYAAGLTTKPEKELTDKEIYSFIFLPGFSTKEGVTELSGRGVGMDVVTKNVEEIGGTIIVESTPGEGASIALKIPLTLAIIDGMTVKVGQSRYTIPTTAIRESFRPQAGNIIKDPDGRELLFIRGQCLPVIKLYEHYNTATGQTLLDEGIMIIVENDGRSIGLFADELLGQQPVVVKALPGYIKKAKGLAGCTLLGDGSISLILDIPALFYA</sequence>
<evidence type="ECO:0000259" key="15">
    <source>
        <dbReference type="PROSITE" id="PS50109"/>
    </source>
</evidence>
<evidence type="ECO:0000259" key="16">
    <source>
        <dbReference type="PROSITE" id="PS50851"/>
    </source>
</evidence>
<comment type="catalytic activity">
    <reaction evidence="1">
        <text>ATP + protein L-histidine = ADP + protein N-phospho-L-histidine.</text>
        <dbReference type="EC" id="2.7.13.3"/>
    </reaction>
</comment>
<reference evidence="18" key="1">
    <citation type="submission" date="2024-05" db="EMBL/GenBank/DDBJ databases">
        <title>Isolation and characterization of Sporomusa carbonis sp. nov., a carboxydotrophic hydrogenogen in the genus of Sporomusa isolated from a charcoal burning pile.</title>
        <authorList>
            <person name="Boeer T."/>
            <person name="Rosenbaum F."/>
            <person name="Eysell L."/>
            <person name="Mueller V."/>
            <person name="Daniel R."/>
            <person name="Poehlein A."/>
        </authorList>
    </citation>
    <scope>NUCLEOTIDE SEQUENCE [LARGE SCALE GENOMIC DNA]</scope>
    <source>
        <strain evidence="18">DSM 3132</strain>
    </source>
</reference>
<dbReference type="SUPFAM" id="SSF47226">
    <property type="entry name" value="Histidine-containing phosphotransfer domain, HPT domain"/>
    <property type="match status" value="1"/>
</dbReference>
<dbReference type="InterPro" id="IPR051315">
    <property type="entry name" value="Bact_Chemotaxis_CheA"/>
</dbReference>
<dbReference type="InterPro" id="IPR036061">
    <property type="entry name" value="CheW-like_dom_sf"/>
</dbReference>
<evidence type="ECO:0000259" key="17">
    <source>
        <dbReference type="PROSITE" id="PS50894"/>
    </source>
</evidence>
<evidence type="ECO:0000256" key="8">
    <source>
        <dbReference type="ARBA" id="ARBA00022679"/>
    </source>
</evidence>
<accession>A0ABZ3J8L7</accession>
<dbReference type="InterPro" id="IPR003594">
    <property type="entry name" value="HATPase_dom"/>
</dbReference>
<keyword evidence="6" id="KW-0145">Chemotaxis</keyword>
<dbReference type="Pfam" id="PF07194">
    <property type="entry name" value="P2"/>
    <property type="match status" value="1"/>
</dbReference>
<dbReference type="Gene3D" id="1.10.287.560">
    <property type="entry name" value="Histidine kinase CheA-like, homodimeric domain"/>
    <property type="match status" value="1"/>
</dbReference>
<dbReference type="PROSITE" id="PS50109">
    <property type="entry name" value="HIS_KIN"/>
    <property type="match status" value="1"/>
</dbReference>
<proteinExistence type="predicted"/>
<keyword evidence="12" id="KW-0902">Two-component regulatory system</keyword>
<dbReference type="InterPro" id="IPR037052">
    <property type="entry name" value="CheA-like_P2_sf"/>
</dbReference>
<dbReference type="PANTHER" id="PTHR43395">
    <property type="entry name" value="SENSOR HISTIDINE KINASE CHEA"/>
    <property type="match status" value="1"/>
</dbReference>
<dbReference type="PANTHER" id="PTHR43395:SF10">
    <property type="entry name" value="CHEMOTAXIS PROTEIN CHEA"/>
    <property type="match status" value="1"/>
</dbReference>
<dbReference type="CDD" id="cd00088">
    <property type="entry name" value="HPT"/>
    <property type="match status" value="1"/>
</dbReference>
<dbReference type="SMART" id="SM00073">
    <property type="entry name" value="HPT"/>
    <property type="match status" value="1"/>
</dbReference>
<dbReference type="Gene3D" id="2.30.30.40">
    <property type="entry name" value="SH3 Domains"/>
    <property type="match status" value="1"/>
</dbReference>
<gene>
    <name evidence="18" type="primary">cheA_2</name>
    <name evidence="18" type="ORF">SPACI_044790</name>
</gene>
<dbReference type="SUPFAM" id="SSF50341">
    <property type="entry name" value="CheW-like"/>
    <property type="match status" value="1"/>
</dbReference>
<keyword evidence="8 18" id="KW-0808">Transferase</keyword>
<dbReference type="InterPro" id="IPR036641">
    <property type="entry name" value="HPT_dom_sf"/>
</dbReference>
<dbReference type="InterPro" id="IPR004105">
    <property type="entry name" value="CheA-like_dim"/>
</dbReference>
<evidence type="ECO:0000256" key="5">
    <source>
        <dbReference type="ARBA" id="ARBA00022490"/>
    </source>
</evidence>
<evidence type="ECO:0000256" key="12">
    <source>
        <dbReference type="ARBA" id="ARBA00023012"/>
    </source>
</evidence>
<feature type="modified residue" description="Phosphohistidine" evidence="14">
    <location>
        <position position="50"/>
    </location>
</feature>
<dbReference type="InterPro" id="IPR037006">
    <property type="entry name" value="CheA-like_homodim_sf"/>
</dbReference>
<keyword evidence="7 14" id="KW-0597">Phosphoprotein</keyword>